<keyword evidence="3" id="KW-1185">Reference proteome</keyword>
<name>A0A1Q9CQR0_SYMMI</name>
<evidence type="ECO:0000256" key="1">
    <source>
        <dbReference type="SAM" id="MobiDB-lite"/>
    </source>
</evidence>
<evidence type="ECO:0000313" key="2">
    <source>
        <dbReference type="EMBL" id="OLP85268.1"/>
    </source>
</evidence>
<evidence type="ECO:0000313" key="3">
    <source>
        <dbReference type="Proteomes" id="UP000186817"/>
    </source>
</evidence>
<accession>A0A1Q9CQR0</accession>
<dbReference type="AlphaFoldDB" id="A0A1Q9CQR0"/>
<evidence type="ECO:0008006" key="4">
    <source>
        <dbReference type="Google" id="ProtNLM"/>
    </source>
</evidence>
<dbReference type="Proteomes" id="UP000186817">
    <property type="component" value="Unassembled WGS sequence"/>
</dbReference>
<feature type="region of interest" description="Disordered" evidence="1">
    <location>
        <begin position="836"/>
        <end position="856"/>
    </location>
</feature>
<gene>
    <name evidence="2" type="ORF">AK812_SmicGene33745</name>
</gene>
<protein>
    <recommendedName>
        <fullName evidence="4">RRM domain-containing protein</fullName>
    </recommendedName>
</protein>
<organism evidence="2 3">
    <name type="scientific">Symbiodinium microadriaticum</name>
    <name type="common">Dinoflagellate</name>
    <name type="synonym">Zooxanthella microadriatica</name>
    <dbReference type="NCBI Taxonomy" id="2951"/>
    <lineage>
        <taxon>Eukaryota</taxon>
        <taxon>Sar</taxon>
        <taxon>Alveolata</taxon>
        <taxon>Dinophyceae</taxon>
        <taxon>Suessiales</taxon>
        <taxon>Symbiodiniaceae</taxon>
        <taxon>Symbiodinium</taxon>
    </lineage>
</organism>
<feature type="compositionally biased region" description="Polar residues" evidence="1">
    <location>
        <begin position="844"/>
        <end position="856"/>
    </location>
</feature>
<proteinExistence type="predicted"/>
<reference evidence="2 3" key="1">
    <citation type="submission" date="2016-02" db="EMBL/GenBank/DDBJ databases">
        <title>Genome analysis of coral dinoflagellate symbionts highlights evolutionary adaptations to a symbiotic lifestyle.</title>
        <authorList>
            <person name="Aranda M."/>
            <person name="Li Y."/>
            <person name="Liew Y.J."/>
            <person name="Baumgarten S."/>
            <person name="Simakov O."/>
            <person name="Wilson M."/>
            <person name="Piel J."/>
            <person name="Ashoor H."/>
            <person name="Bougouffa S."/>
            <person name="Bajic V.B."/>
            <person name="Ryu T."/>
            <person name="Ravasi T."/>
            <person name="Bayer T."/>
            <person name="Micklem G."/>
            <person name="Kim H."/>
            <person name="Bhak J."/>
            <person name="Lajeunesse T.C."/>
            <person name="Voolstra C.R."/>
        </authorList>
    </citation>
    <scope>NUCLEOTIDE SEQUENCE [LARGE SCALE GENOMIC DNA]</scope>
    <source>
        <strain evidence="2 3">CCMP2467</strain>
    </source>
</reference>
<sequence>MRCEQNDSRRDWSESSLSAASCSQVSREVYRRNGFLVGRTQAPLRSKSLSLQSILFAGEVMKAPPMTAMRKKPRQYEMAWKTLPERRFVFDPKSFLPVPRGGWDMHDPSWPDIFPTGRRGLAPLPFEQQAAEESDRTGEDDCMTAARNVVNMACKPLQRRWFPEQFRTPQCPRWEMLFADPCPSSCSRRFRSSPASQPQPKERQKCDAFQDVTVHLLHSGRAKVMEELYQVVCDFFASQGHQALSASLARQVREDQDLNRFRAKLRKILEKHLSPGTLSSVVDADHLNVEEMQANLYDALSQDGDLEMDMGEHGGTSGYSDMLRMMSMQKQRPLQGTEERPLHERRVMDVQIAAMEEDASWISGDLRRRTRVFNNNQEKLLFFLSEEVTRTPAVFEQAQKNRDAHQKRLNEMLEETLRQIKKCRAHMQQKKKHVMDTTKSYTAKFDHELAGAERGLRRDLTEAFARMNSVVDELGVRMTDAEAALVQQREDRKRHIESTLGPIRDESQRLFDALAAETRERQLQDHKREKILEDEVVEINKLIDEEKFEREQQLMTYERWADAMQQQIAKSQYQLEKQVRDVTKDIRTEHQGQAKSRVETQHAIVDSIASFIHKYREQLDKDVTLQNMYQVSWTHLADKPAHMPNASKSILLSNLPLTATESDIRAALSTGCGEVQYLEMCDGMEDWMESIRRPDGGLASEAMTEDTATNVSKAASPYTLRYAIVQFHDPSAKRRATRKLPRLNGILLQEVLRLKKRTKWKDSVVARPAFPQDARWKRSLILRDLPRLQPSEVLGHVAAGLSANGKKCRLELLNCAAFAQTPSILQRFIVEGKDGTVTHEDGDSSASQMSELQNSSNPTWAGHGTALVLRFACFEEAYLARKHLKDLSMEGRAILCEFPPWRPVCTAVDSRGRGLDEPVLLDMPIPRASARYGPRRLNNDPVIRFGVVEEEFE</sequence>
<dbReference type="OrthoDB" id="436622at2759"/>
<dbReference type="EMBL" id="LSRX01000985">
    <property type="protein sequence ID" value="OLP85268.1"/>
    <property type="molecule type" value="Genomic_DNA"/>
</dbReference>
<comment type="caution">
    <text evidence="2">The sequence shown here is derived from an EMBL/GenBank/DDBJ whole genome shotgun (WGS) entry which is preliminary data.</text>
</comment>